<name>A0A8S1WG16_PAROT</name>
<evidence type="ECO:0000313" key="2">
    <source>
        <dbReference type="EMBL" id="CAD8181399.1"/>
    </source>
</evidence>
<dbReference type="EMBL" id="CAJJDP010000076">
    <property type="protein sequence ID" value="CAD8181395.1"/>
    <property type="molecule type" value="Genomic_DNA"/>
</dbReference>
<dbReference type="EMBL" id="CAJJDP010000089">
    <property type="protein sequence ID" value="CAD8187662.1"/>
    <property type="molecule type" value="Genomic_DNA"/>
</dbReference>
<sequence length="63" mass="7273">MCGTQPQNIFMGPYGYQTTVTKTFTNVPQIIELNFRLVFGNQKGFEIYANDVQIENLKLNLRD</sequence>
<dbReference type="Proteomes" id="UP000683925">
    <property type="component" value="Unassembled WGS sequence"/>
</dbReference>
<evidence type="ECO:0000313" key="1">
    <source>
        <dbReference type="EMBL" id="CAD8181395.1"/>
    </source>
</evidence>
<organism evidence="3 4">
    <name type="scientific">Paramecium octaurelia</name>
    <dbReference type="NCBI Taxonomy" id="43137"/>
    <lineage>
        <taxon>Eukaryota</taxon>
        <taxon>Sar</taxon>
        <taxon>Alveolata</taxon>
        <taxon>Ciliophora</taxon>
        <taxon>Intramacronucleata</taxon>
        <taxon>Oligohymenophorea</taxon>
        <taxon>Peniculida</taxon>
        <taxon>Parameciidae</taxon>
        <taxon>Paramecium</taxon>
    </lineage>
</organism>
<comment type="caution">
    <text evidence="3">The sequence shown here is derived from an EMBL/GenBank/DDBJ whole genome shotgun (WGS) entry which is preliminary data.</text>
</comment>
<reference evidence="3" key="1">
    <citation type="submission" date="2021-01" db="EMBL/GenBank/DDBJ databases">
        <authorList>
            <consortium name="Genoscope - CEA"/>
            <person name="William W."/>
        </authorList>
    </citation>
    <scope>NUCLEOTIDE SEQUENCE</scope>
</reference>
<protein>
    <submittedName>
        <fullName evidence="3">Uncharacterized protein</fullName>
    </submittedName>
</protein>
<dbReference type="EMBL" id="CAJJDP010000076">
    <property type="protein sequence ID" value="CAD8181399.1"/>
    <property type="molecule type" value="Genomic_DNA"/>
</dbReference>
<proteinExistence type="predicted"/>
<gene>
    <name evidence="1" type="ORF">POCTA_138.1.T0770008</name>
    <name evidence="2" type="ORF">POCTA_138.1.T0770010</name>
    <name evidence="3" type="ORF">POCTA_138.1.T0900212</name>
</gene>
<dbReference type="AlphaFoldDB" id="A0A8S1WG16"/>
<dbReference type="OrthoDB" id="295560at2759"/>
<keyword evidence="4" id="KW-1185">Reference proteome</keyword>
<evidence type="ECO:0000313" key="3">
    <source>
        <dbReference type="EMBL" id="CAD8187662.1"/>
    </source>
</evidence>
<accession>A0A8S1WG16</accession>
<evidence type="ECO:0000313" key="4">
    <source>
        <dbReference type="Proteomes" id="UP000683925"/>
    </source>
</evidence>